<protein>
    <recommendedName>
        <fullName evidence="1">DUF7745 domain-containing protein</fullName>
    </recommendedName>
</protein>
<dbReference type="AlphaFoldDB" id="A0A2N9ISC2"/>
<reference evidence="2" key="1">
    <citation type="submission" date="2018-02" db="EMBL/GenBank/DDBJ databases">
        <authorList>
            <person name="Cohen D.B."/>
            <person name="Kent A.D."/>
        </authorList>
    </citation>
    <scope>NUCLEOTIDE SEQUENCE</scope>
</reference>
<dbReference type="Pfam" id="PF24924">
    <property type="entry name" value="DUF7745"/>
    <property type="match status" value="1"/>
</dbReference>
<gene>
    <name evidence="2" type="ORF">FSB_LOCUS54803</name>
</gene>
<dbReference type="InterPro" id="IPR056647">
    <property type="entry name" value="DUF7745"/>
</dbReference>
<dbReference type="EMBL" id="OIVN01006171">
    <property type="protein sequence ID" value="SPD26921.1"/>
    <property type="molecule type" value="Genomic_DNA"/>
</dbReference>
<evidence type="ECO:0000259" key="1">
    <source>
        <dbReference type="Pfam" id="PF24924"/>
    </source>
</evidence>
<proteinExistence type="predicted"/>
<name>A0A2N9ISC2_FAGSY</name>
<sequence>MWVLETKLVQPKGYNSPWLLGHHGMSPLHGGVAEAPNVVGLFSTEEQVRIKKDFGRATSLPTLQVNWDLIQALTSFWDPTLPCVSLGSVDLVPTIGEYAELLQVASSSTRIYMPIQRYRANKELVNTLRLRYKAMNPEVHKAGPTWRHANISFEFLARHWRLCQWRPGMGGAVGQGFHDLFCRYHLFSFLVGRVDFRVVPLMTSLSVDISIVPALVSETLRSFSYCRSHDVGVPMFCA</sequence>
<feature type="domain" description="DUF7745" evidence="1">
    <location>
        <begin position="45"/>
        <end position="142"/>
    </location>
</feature>
<evidence type="ECO:0000313" key="2">
    <source>
        <dbReference type="EMBL" id="SPD26921.1"/>
    </source>
</evidence>
<organism evidence="2">
    <name type="scientific">Fagus sylvatica</name>
    <name type="common">Beechnut</name>
    <dbReference type="NCBI Taxonomy" id="28930"/>
    <lineage>
        <taxon>Eukaryota</taxon>
        <taxon>Viridiplantae</taxon>
        <taxon>Streptophyta</taxon>
        <taxon>Embryophyta</taxon>
        <taxon>Tracheophyta</taxon>
        <taxon>Spermatophyta</taxon>
        <taxon>Magnoliopsida</taxon>
        <taxon>eudicotyledons</taxon>
        <taxon>Gunneridae</taxon>
        <taxon>Pentapetalae</taxon>
        <taxon>rosids</taxon>
        <taxon>fabids</taxon>
        <taxon>Fagales</taxon>
        <taxon>Fagaceae</taxon>
        <taxon>Fagus</taxon>
    </lineage>
</organism>
<accession>A0A2N9ISC2</accession>